<dbReference type="Proteomes" id="UP000033067">
    <property type="component" value="Chromosome"/>
</dbReference>
<dbReference type="KEGG" id="psuw:WQ53_15195"/>
<dbReference type="AlphaFoldDB" id="A0A0E3Z3G4"/>
<gene>
    <name evidence="1" type="ORF">WQ53_15195</name>
</gene>
<organism evidence="1 2">
    <name type="scientific">Pseudoxanthomonas suwonensis</name>
    <dbReference type="NCBI Taxonomy" id="314722"/>
    <lineage>
        <taxon>Bacteria</taxon>
        <taxon>Pseudomonadati</taxon>
        <taxon>Pseudomonadota</taxon>
        <taxon>Gammaproteobacteria</taxon>
        <taxon>Lysobacterales</taxon>
        <taxon>Lysobacteraceae</taxon>
        <taxon>Pseudoxanthomonas</taxon>
    </lineage>
</organism>
<dbReference type="RefSeq" id="WP_144409342.1">
    <property type="nucleotide sequence ID" value="NZ_CP011144.1"/>
</dbReference>
<evidence type="ECO:0000313" key="1">
    <source>
        <dbReference type="EMBL" id="AKC87913.1"/>
    </source>
</evidence>
<name>A0A0E3Z3G4_9GAMM</name>
<evidence type="ECO:0008006" key="3">
    <source>
        <dbReference type="Google" id="ProtNLM"/>
    </source>
</evidence>
<reference evidence="1 2" key="1">
    <citation type="journal article" date="2015" name="Genome Announc.">
        <title>Complete Genome Sequence of Pseudoxanthomonas suwonensis Strain J1, a Cellulose-Degrading Bacterium Isolated from Leaf- and Wood-Enriched Soil.</title>
        <authorList>
            <person name="Hou L."/>
            <person name="Jiang J."/>
            <person name="Xu Z."/>
            <person name="Zhou Y."/>
            <person name="Leung F.C."/>
        </authorList>
    </citation>
    <scope>NUCLEOTIDE SEQUENCE [LARGE SCALE GENOMIC DNA]</scope>
    <source>
        <strain evidence="1 2">J1</strain>
    </source>
</reference>
<dbReference type="PATRIC" id="fig|314722.6.peg.3290"/>
<dbReference type="EMBL" id="CP011144">
    <property type="protein sequence ID" value="AKC87913.1"/>
    <property type="molecule type" value="Genomic_DNA"/>
</dbReference>
<sequence length="165" mass="18298">MRMLLLLLALLSVAGVYFLGGNRISQVHVESLYAASQQAFHSLDHEALCAMLDRDFEQRLTLHVGGQRSYETLGKQDYCEAQEEILGALRQLGPLPNGRRLVDHRYTLTRISIAPGGRSATVETRATSAIPGIHSTERSTDTLVRRRWKTRVVRSEGTAWVGPAG</sequence>
<evidence type="ECO:0000313" key="2">
    <source>
        <dbReference type="Proteomes" id="UP000033067"/>
    </source>
</evidence>
<dbReference type="OrthoDB" id="6039081at2"/>
<keyword evidence="2" id="KW-1185">Reference proteome</keyword>
<protein>
    <recommendedName>
        <fullName evidence="3">SnoaL-like domain-containing protein</fullName>
    </recommendedName>
</protein>
<accession>A0A0E3Z3G4</accession>
<proteinExistence type="predicted"/>